<dbReference type="EMBL" id="RDRB01000011">
    <property type="protein sequence ID" value="ROT97734.1"/>
    <property type="molecule type" value="Genomic_DNA"/>
</dbReference>
<protein>
    <recommendedName>
        <fullName evidence="4">Dihydroxy-acid dehydratase</fullName>
    </recommendedName>
</protein>
<evidence type="ECO:0000313" key="3">
    <source>
        <dbReference type="Proteomes" id="UP000268016"/>
    </source>
</evidence>
<dbReference type="OrthoDB" id="7877343at2"/>
<evidence type="ECO:0008006" key="4">
    <source>
        <dbReference type="Google" id="ProtNLM"/>
    </source>
</evidence>
<feature type="signal peptide" evidence="1">
    <location>
        <begin position="1"/>
        <end position="25"/>
    </location>
</feature>
<gene>
    <name evidence="2" type="ORF">EAT49_18170</name>
</gene>
<proteinExistence type="predicted"/>
<dbReference type="AlphaFoldDB" id="A0A3N2QRB3"/>
<name>A0A3N2QRB3_9RHOB</name>
<accession>A0A3N2QRB3</accession>
<dbReference type="PROSITE" id="PS51257">
    <property type="entry name" value="PROKAR_LIPOPROTEIN"/>
    <property type="match status" value="1"/>
</dbReference>
<evidence type="ECO:0000256" key="1">
    <source>
        <dbReference type="SAM" id="SignalP"/>
    </source>
</evidence>
<evidence type="ECO:0000313" key="2">
    <source>
        <dbReference type="EMBL" id="ROT97734.1"/>
    </source>
</evidence>
<feature type="chain" id="PRO_5017952927" description="Dihydroxy-acid dehydratase" evidence="1">
    <location>
        <begin position="26"/>
        <end position="220"/>
    </location>
</feature>
<dbReference type="RefSeq" id="WP_123643738.1">
    <property type="nucleotide sequence ID" value="NZ_ML119091.1"/>
</dbReference>
<sequence length="220" mass="21830">MTRSAVGLALAAGLALSGCGAPVPATSPEASPTSAPDPGGGLLAFLGMAPAGRESLQVLGDAVTVRGPAGYCVDPGASAPDRGFAVLASCARTGRGDPVRLDALMTVQVGAPGSAMGDTGARELAALLEGPEGRGLLAQGVPVRVTEVQTAPGTVFVGYSEAREAAGGPPPPLWRAFLDLGDRMATVSIRPVDGAVLSSDAERRLIGEAVAQLRAANRPG</sequence>
<dbReference type="Proteomes" id="UP000268016">
    <property type="component" value="Unassembled WGS sequence"/>
</dbReference>
<reference evidence="2 3" key="1">
    <citation type="submission" date="2018-10" db="EMBL/GenBank/DDBJ databases">
        <title>Histidinibacterium lentulum gen. nov., sp. nov., a marine bacterium from the culture broth of Picochlorum sp. 122.</title>
        <authorList>
            <person name="Wang G."/>
        </authorList>
    </citation>
    <scope>NUCLEOTIDE SEQUENCE [LARGE SCALE GENOMIC DNA]</scope>
    <source>
        <strain evidence="2 3">B17</strain>
    </source>
</reference>
<keyword evidence="1" id="KW-0732">Signal</keyword>
<comment type="caution">
    <text evidence="2">The sequence shown here is derived from an EMBL/GenBank/DDBJ whole genome shotgun (WGS) entry which is preliminary data.</text>
</comment>
<organism evidence="2 3">
    <name type="scientific">Histidinibacterium lentulum</name>
    <dbReference type="NCBI Taxonomy" id="2480588"/>
    <lineage>
        <taxon>Bacteria</taxon>
        <taxon>Pseudomonadati</taxon>
        <taxon>Pseudomonadota</taxon>
        <taxon>Alphaproteobacteria</taxon>
        <taxon>Rhodobacterales</taxon>
        <taxon>Paracoccaceae</taxon>
        <taxon>Histidinibacterium</taxon>
    </lineage>
</organism>
<keyword evidence="3" id="KW-1185">Reference proteome</keyword>